<dbReference type="NCBIfam" id="TIGR01470">
    <property type="entry name" value="cysG_Nterm"/>
    <property type="match status" value="1"/>
</dbReference>
<evidence type="ECO:0000256" key="5">
    <source>
        <dbReference type="ARBA" id="ARBA00023244"/>
    </source>
</evidence>
<organism evidence="8">
    <name type="scientific">Metalysinibacillus saudimassiliensis</name>
    <dbReference type="NCBI Taxonomy" id="1461583"/>
    <lineage>
        <taxon>Bacteria</taxon>
        <taxon>Bacillati</taxon>
        <taxon>Bacillota</taxon>
        <taxon>Bacilli</taxon>
        <taxon>Bacillales</taxon>
        <taxon>Caryophanaceae</taxon>
        <taxon>Metalysinibacillus</taxon>
    </lineage>
</organism>
<accession>A0A078M007</accession>
<dbReference type="GO" id="GO:0043115">
    <property type="term" value="F:precorrin-2 dehydrogenase activity"/>
    <property type="evidence" value="ECO:0007669"/>
    <property type="project" value="UniProtKB-EC"/>
</dbReference>
<dbReference type="Gene3D" id="3.40.50.720">
    <property type="entry name" value="NAD(P)-binding Rossmann-like Domain"/>
    <property type="match status" value="1"/>
</dbReference>
<dbReference type="PANTHER" id="PTHR35330:SF1">
    <property type="entry name" value="SIROHEME BIOSYNTHESIS PROTEIN MET8"/>
    <property type="match status" value="1"/>
</dbReference>
<dbReference type="Gene3D" id="1.10.8.610">
    <property type="entry name" value="SirC, precorrin-2 dehydrogenase, C-terminal helical domain-like"/>
    <property type="match status" value="1"/>
</dbReference>
<dbReference type="PANTHER" id="PTHR35330">
    <property type="entry name" value="SIROHEME BIOSYNTHESIS PROTEIN MET8"/>
    <property type="match status" value="1"/>
</dbReference>
<dbReference type="InterPro" id="IPR042518">
    <property type="entry name" value="SirC_C"/>
</dbReference>
<dbReference type="Pfam" id="PF13241">
    <property type="entry name" value="NAD_binding_7"/>
    <property type="match status" value="1"/>
</dbReference>
<comment type="pathway">
    <text evidence="1">Porphyrin-containing compound metabolism; siroheme biosynthesis; sirohydrochlorin from precorrin-2: step 1/1.</text>
</comment>
<dbReference type="InterPro" id="IPR006367">
    <property type="entry name" value="Sirohaem_synthase_N"/>
</dbReference>
<dbReference type="SUPFAM" id="SSF75615">
    <property type="entry name" value="Siroheme synthase middle domains-like"/>
    <property type="match status" value="1"/>
</dbReference>
<dbReference type="GO" id="GO:0019354">
    <property type="term" value="P:siroheme biosynthetic process"/>
    <property type="evidence" value="ECO:0007669"/>
    <property type="project" value="UniProtKB-UniPathway"/>
</dbReference>
<evidence type="ECO:0000259" key="7">
    <source>
        <dbReference type="Pfam" id="PF14824"/>
    </source>
</evidence>
<evidence type="ECO:0000313" key="8">
    <source>
        <dbReference type="EMBL" id="CEA00678.1"/>
    </source>
</evidence>
<dbReference type="SUPFAM" id="SSF51735">
    <property type="entry name" value="NAD(P)-binding Rossmann-fold domains"/>
    <property type="match status" value="1"/>
</dbReference>
<dbReference type="HOGENOM" id="CLU_011276_8_1_9"/>
<protein>
    <recommendedName>
        <fullName evidence="2">precorrin-2 dehydrogenase</fullName>
        <ecNumber evidence="2">1.3.1.76</ecNumber>
    </recommendedName>
</protein>
<dbReference type="InterPro" id="IPR036291">
    <property type="entry name" value="NAD(P)-bd_dom_sf"/>
</dbReference>
<dbReference type="GO" id="GO:0004325">
    <property type="term" value="F:ferrochelatase activity"/>
    <property type="evidence" value="ECO:0007669"/>
    <property type="project" value="InterPro"/>
</dbReference>
<dbReference type="PATRIC" id="fig|1461583.4.peg.667"/>
<keyword evidence="5" id="KW-0627">Porphyrin biosynthesis</keyword>
<feature type="domain" description="Siroheme synthase central" evidence="7">
    <location>
        <begin position="119"/>
        <end position="143"/>
    </location>
</feature>
<name>A0A078M007_9BACL</name>
<comment type="catalytic activity">
    <reaction evidence="6">
        <text>precorrin-2 + NAD(+) = sirohydrochlorin + NADH + 2 H(+)</text>
        <dbReference type="Rhea" id="RHEA:15613"/>
        <dbReference type="ChEBI" id="CHEBI:15378"/>
        <dbReference type="ChEBI" id="CHEBI:57540"/>
        <dbReference type="ChEBI" id="CHEBI:57945"/>
        <dbReference type="ChEBI" id="CHEBI:58351"/>
        <dbReference type="ChEBI" id="CHEBI:58827"/>
        <dbReference type="EC" id="1.3.1.76"/>
    </reaction>
</comment>
<dbReference type="InterPro" id="IPR028161">
    <property type="entry name" value="Met8-like"/>
</dbReference>
<proteinExistence type="predicted"/>
<dbReference type="Pfam" id="PF14824">
    <property type="entry name" value="Sirohm_synth_M"/>
    <property type="match status" value="1"/>
</dbReference>
<evidence type="ECO:0000256" key="2">
    <source>
        <dbReference type="ARBA" id="ARBA00012400"/>
    </source>
</evidence>
<dbReference type="UniPathway" id="UPA00262">
    <property type="reaction ID" value="UER00222"/>
</dbReference>
<dbReference type="EMBL" id="LN483073">
    <property type="protein sequence ID" value="CEA00678.1"/>
    <property type="molecule type" value="Genomic_DNA"/>
</dbReference>
<dbReference type="AlphaFoldDB" id="A0A078M007"/>
<dbReference type="EC" id="1.3.1.76" evidence="2"/>
<gene>
    <name evidence="8" type="primary">sirC</name>
    <name evidence="8" type="ORF">BN1050_00696</name>
</gene>
<evidence type="ECO:0000256" key="6">
    <source>
        <dbReference type="ARBA" id="ARBA00047561"/>
    </source>
</evidence>
<evidence type="ECO:0000256" key="3">
    <source>
        <dbReference type="ARBA" id="ARBA00023002"/>
    </source>
</evidence>
<reference evidence="8" key="1">
    <citation type="submission" date="2014-07" db="EMBL/GenBank/DDBJ databases">
        <authorList>
            <person name="Urmite Genomes Urmite Genomes"/>
        </authorList>
    </citation>
    <scope>NUCLEOTIDE SEQUENCE</scope>
    <source>
        <strain evidence="8">13S34_air</strain>
    </source>
</reference>
<evidence type="ECO:0000256" key="4">
    <source>
        <dbReference type="ARBA" id="ARBA00023027"/>
    </source>
</evidence>
<evidence type="ECO:0000256" key="1">
    <source>
        <dbReference type="ARBA" id="ARBA00005010"/>
    </source>
</evidence>
<sequence length="212" mass="23267">MTTHLPVMLNVAGQQVLIVGGGHVAWQKYNTLQYSGACIEVISPQLHPKMQALHEAGAFTWQQRAFTPTDVKGKLVIFAATDDAAVNATIQQAAHPTQLVNRTDDASCSNFISTATVQRGDLVIAVSTNGANPGLARKIKQQLHEQFDESYEAYVTFLAEARLQVLAVTEKGVQRNVLLRQLLDDQILVWVQQGNMQACVDFVDKLIEGVRV</sequence>
<dbReference type="InterPro" id="IPR028281">
    <property type="entry name" value="Sirohaem_synthase_central"/>
</dbReference>
<keyword evidence="3" id="KW-0560">Oxidoreductase</keyword>
<keyword evidence="4" id="KW-0520">NAD</keyword>